<dbReference type="PANTHER" id="PTHR30177">
    <property type="entry name" value="GLYCINE BETAINE/L-PROLINE TRANSPORT SYSTEM PERMEASE PROTEIN PROW"/>
    <property type="match status" value="1"/>
</dbReference>
<name>A0ABS6DZJ2_9FIRM</name>
<reference evidence="8 9" key="1">
    <citation type="submission" date="2021-06" db="EMBL/GenBank/DDBJ databases">
        <authorList>
            <person name="Sun Q."/>
            <person name="Li D."/>
        </authorList>
    </citation>
    <scope>NUCLEOTIDE SEQUENCE [LARGE SCALE GENOMIC DNA]</scope>
    <source>
        <strain evidence="8 9">N19</strain>
    </source>
</reference>
<evidence type="ECO:0000256" key="3">
    <source>
        <dbReference type="ARBA" id="ARBA00022692"/>
    </source>
</evidence>
<evidence type="ECO:0000313" key="8">
    <source>
        <dbReference type="EMBL" id="MBU5337182.1"/>
    </source>
</evidence>
<dbReference type="InterPro" id="IPR007210">
    <property type="entry name" value="ABC_Gly_betaine_transp_sub-bd"/>
</dbReference>
<dbReference type="Pfam" id="PF04069">
    <property type="entry name" value="OpuAC"/>
    <property type="match status" value="1"/>
</dbReference>
<feature type="transmembrane region" description="Helical" evidence="6">
    <location>
        <begin position="179"/>
        <end position="198"/>
    </location>
</feature>
<sequence>MANFMNYLVTEKSKILSLLAQHVELTIIAIILAILIGIPLGIFISHCKSVRKYVLGFINIVQAVPSMAFLGLLVPVLGIGSTPAIFMVVLYSLLPIVKNTSTGITGIDSGIIESATGIGLTPKQILFKIQLPLALPVIMAGVRISAVSAVGLMTLSAFVGAGGLGYLVFSGVQTVNNTMILAGAIPACILALCVDFIFSKIETAATPDGISVNKSKKARHGKSPKEYRDPKYKARRRKVIGVATALVLVFIGCGRYFFSSFAQKETIVVGSKDYTEQLILGNIYADLLEEYTDYNIERKMNLGTSVLWNSMVEKKVDVCADYTGTILVNIMKEQPKGTADDVYKHVKESVAKNYDLKLLDPLGFNNTYTLAMEEDVANKYNIKTYSDLAKHSSQFVFSPTLAFENRDDGLPGLTKAYNMNFKEVKSMDGSLRYQALTSGKAQVIDAFSTDGLLEKFKLRVLEDDKNYFPPYYAVPIVNQDILEKYPEIEDILNKLSGKIDEKTMIKLNYKVDELGQSPETVAHDFLVEQKLIKE</sequence>
<evidence type="ECO:0000313" key="9">
    <source>
        <dbReference type="Proteomes" id="UP001196301"/>
    </source>
</evidence>
<keyword evidence="4 6" id="KW-1133">Transmembrane helix</keyword>
<feature type="transmembrane region" description="Helical" evidence="6">
    <location>
        <begin position="25"/>
        <end position="44"/>
    </location>
</feature>
<dbReference type="InterPro" id="IPR051204">
    <property type="entry name" value="ABC_transp_perm/SBD"/>
</dbReference>
<evidence type="ECO:0000256" key="2">
    <source>
        <dbReference type="ARBA" id="ARBA00022448"/>
    </source>
</evidence>
<evidence type="ECO:0000256" key="5">
    <source>
        <dbReference type="ARBA" id="ARBA00023136"/>
    </source>
</evidence>
<feature type="transmembrane region" description="Helical" evidence="6">
    <location>
        <begin position="239"/>
        <end position="258"/>
    </location>
</feature>
<comment type="subcellular location">
    <subcellularLocation>
        <location evidence="6">Cell membrane</location>
        <topology evidence="6">Multi-pass membrane protein</topology>
    </subcellularLocation>
    <subcellularLocation>
        <location evidence="1">Membrane</location>
        <topology evidence="1">Multi-pass membrane protein</topology>
    </subcellularLocation>
</comment>
<feature type="transmembrane region" description="Helical" evidence="6">
    <location>
        <begin position="53"/>
        <end position="73"/>
    </location>
</feature>
<proteinExistence type="inferred from homology"/>
<feature type="domain" description="ABC transmembrane type-1" evidence="7">
    <location>
        <begin position="19"/>
        <end position="198"/>
    </location>
</feature>
<evidence type="ECO:0000256" key="4">
    <source>
        <dbReference type="ARBA" id="ARBA00022989"/>
    </source>
</evidence>
<dbReference type="PROSITE" id="PS50928">
    <property type="entry name" value="ABC_TM1"/>
    <property type="match status" value="1"/>
</dbReference>
<dbReference type="Proteomes" id="UP001196301">
    <property type="component" value="Unassembled WGS sequence"/>
</dbReference>
<keyword evidence="3 6" id="KW-0812">Transmembrane</keyword>
<feature type="transmembrane region" description="Helical" evidence="6">
    <location>
        <begin position="79"/>
        <end position="97"/>
    </location>
</feature>
<keyword evidence="5 6" id="KW-0472">Membrane</keyword>
<dbReference type="CDD" id="cd06261">
    <property type="entry name" value="TM_PBP2"/>
    <property type="match status" value="1"/>
</dbReference>
<dbReference type="EMBL" id="JAHLOQ010000041">
    <property type="protein sequence ID" value="MBU5337182.1"/>
    <property type="molecule type" value="Genomic_DNA"/>
</dbReference>
<evidence type="ECO:0000256" key="1">
    <source>
        <dbReference type="ARBA" id="ARBA00004141"/>
    </source>
</evidence>
<feature type="transmembrane region" description="Helical" evidence="6">
    <location>
        <begin position="133"/>
        <end position="159"/>
    </location>
</feature>
<evidence type="ECO:0000259" key="7">
    <source>
        <dbReference type="PROSITE" id="PS50928"/>
    </source>
</evidence>
<dbReference type="InterPro" id="IPR000515">
    <property type="entry name" value="MetI-like"/>
</dbReference>
<dbReference type="CDD" id="cd13609">
    <property type="entry name" value="PBP2_Opu_like_1"/>
    <property type="match status" value="1"/>
</dbReference>
<protein>
    <submittedName>
        <fullName evidence="8">ABC transporter permease subunit</fullName>
    </submittedName>
</protein>
<organism evidence="8 9">
    <name type="scientific">Intestinibacter bartlettii</name>
    <dbReference type="NCBI Taxonomy" id="261299"/>
    <lineage>
        <taxon>Bacteria</taxon>
        <taxon>Bacillati</taxon>
        <taxon>Bacillota</taxon>
        <taxon>Clostridia</taxon>
        <taxon>Peptostreptococcales</taxon>
        <taxon>Peptostreptococcaceae</taxon>
        <taxon>Intestinibacter</taxon>
    </lineage>
</organism>
<dbReference type="PANTHER" id="PTHR30177:SF4">
    <property type="entry name" value="OSMOPROTECTANT IMPORT PERMEASE PROTEIN OSMW"/>
    <property type="match status" value="1"/>
</dbReference>
<gene>
    <name evidence="8" type="ORF">KQI20_12085</name>
</gene>
<evidence type="ECO:0000256" key="6">
    <source>
        <dbReference type="RuleBase" id="RU363032"/>
    </source>
</evidence>
<keyword evidence="2 6" id="KW-0813">Transport</keyword>
<dbReference type="Pfam" id="PF00528">
    <property type="entry name" value="BPD_transp_1"/>
    <property type="match status" value="1"/>
</dbReference>
<comment type="similarity">
    <text evidence="6">Belongs to the binding-protein-dependent transport system permease family.</text>
</comment>
<accession>A0ABS6DZJ2</accession>
<keyword evidence="9" id="KW-1185">Reference proteome</keyword>
<comment type="caution">
    <text evidence="8">The sequence shown here is derived from an EMBL/GenBank/DDBJ whole genome shotgun (WGS) entry which is preliminary data.</text>
</comment>